<dbReference type="Proteomes" id="UP001500843">
    <property type="component" value="Unassembled WGS sequence"/>
</dbReference>
<dbReference type="Gene3D" id="3.40.50.720">
    <property type="entry name" value="NAD(P)-binding Rossmann-like Domain"/>
    <property type="match status" value="1"/>
</dbReference>
<dbReference type="InterPro" id="IPR002347">
    <property type="entry name" value="SDR_fam"/>
</dbReference>
<organism evidence="2 3">
    <name type="scientific">Promicromonospora umidemergens</name>
    <dbReference type="NCBI Taxonomy" id="629679"/>
    <lineage>
        <taxon>Bacteria</taxon>
        <taxon>Bacillati</taxon>
        <taxon>Actinomycetota</taxon>
        <taxon>Actinomycetes</taxon>
        <taxon>Micrococcales</taxon>
        <taxon>Promicromonosporaceae</taxon>
        <taxon>Promicromonospora</taxon>
    </lineage>
</organism>
<gene>
    <name evidence="2" type="ORF">GCM10023198_43550</name>
</gene>
<proteinExistence type="inferred from homology"/>
<dbReference type="RefSeq" id="WP_253876180.1">
    <property type="nucleotide sequence ID" value="NZ_BAABHM010000022.1"/>
</dbReference>
<name>A0ABP8XX43_9MICO</name>
<dbReference type="Pfam" id="PF00106">
    <property type="entry name" value="adh_short"/>
    <property type="match status" value="1"/>
</dbReference>
<dbReference type="PRINTS" id="PR00080">
    <property type="entry name" value="SDRFAMILY"/>
</dbReference>
<accession>A0ABP8XX43</accession>
<evidence type="ECO:0000313" key="2">
    <source>
        <dbReference type="EMBL" id="GAA4715514.1"/>
    </source>
</evidence>
<protein>
    <submittedName>
        <fullName evidence="2">SDR family oxidoreductase</fullName>
    </submittedName>
</protein>
<dbReference type="PRINTS" id="PR00081">
    <property type="entry name" value="GDHRDH"/>
</dbReference>
<dbReference type="EMBL" id="BAABHM010000022">
    <property type="protein sequence ID" value="GAA4715514.1"/>
    <property type="molecule type" value="Genomic_DNA"/>
</dbReference>
<sequence length="296" mass="31085">MSNVIVITGASSGFGALTARALAAAGDTVYAGMRQTDGRNAPQVQAAEDWSTQHGADLRAIELDVNSQESIDAAVAAIKAEHGRIDVLIHNAGHMVVGPAEAFTPEQLAQLYDINVLSTQRVNRAVLPGMRDRGEGLVVWVSSSSVKGGTPPYLAPYFAAKAGMDSLAVSYAGELARWGVETSIVVPGSFTSGTNHFAHAGHPADGDVEAAYETRYAGLMDQVAEKLAVLAPEGADVSLVSGEIARVVALPVGQRPYRVHIDPANDGSAEVSELADRTRREFLDRVGLGDLLTVRS</sequence>
<dbReference type="PANTHER" id="PTHR43976:SF9">
    <property type="entry name" value="OXIDOREDUCTASE"/>
    <property type="match status" value="1"/>
</dbReference>
<dbReference type="SUPFAM" id="SSF51735">
    <property type="entry name" value="NAD(P)-binding Rossmann-fold domains"/>
    <property type="match status" value="1"/>
</dbReference>
<dbReference type="PANTHER" id="PTHR43976">
    <property type="entry name" value="SHORT CHAIN DEHYDROGENASE"/>
    <property type="match status" value="1"/>
</dbReference>
<evidence type="ECO:0000313" key="3">
    <source>
        <dbReference type="Proteomes" id="UP001500843"/>
    </source>
</evidence>
<keyword evidence="3" id="KW-1185">Reference proteome</keyword>
<dbReference type="InterPro" id="IPR051911">
    <property type="entry name" value="SDR_oxidoreductase"/>
</dbReference>
<comment type="caution">
    <text evidence="2">The sequence shown here is derived from an EMBL/GenBank/DDBJ whole genome shotgun (WGS) entry which is preliminary data.</text>
</comment>
<comment type="similarity">
    <text evidence="1">Belongs to the short-chain dehydrogenases/reductases (SDR) family.</text>
</comment>
<evidence type="ECO:0000256" key="1">
    <source>
        <dbReference type="RuleBase" id="RU000363"/>
    </source>
</evidence>
<dbReference type="InterPro" id="IPR036291">
    <property type="entry name" value="NAD(P)-bd_dom_sf"/>
</dbReference>
<reference evidence="3" key="1">
    <citation type="journal article" date="2019" name="Int. J. Syst. Evol. Microbiol.">
        <title>The Global Catalogue of Microorganisms (GCM) 10K type strain sequencing project: providing services to taxonomists for standard genome sequencing and annotation.</title>
        <authorList>
            <consortium name="The Broad Institute Genomics Platform"/>
            <consortium name="The Broad Institute Genome Sequencing Center for Infectious Disease"/>
            <person name="Wu L."/>
            <person name="Ma J."/>
        </authorList>
    </citation>
    <scope>NUCLEOTIDE SEQUENCE [LARGE SCALE GENOMIC DNA]</scope>
    <source>
        <strain evidence="3">JCM 17975</strain>
    </source>
</reference>